<dbReference type="EMBL" id="SDPL01000001">
    <property type="protein sequence ID" value="RXZ51921.1"/>
    <property type="molecule type" value="Genomic_DNA"/>
</dbReference>
<feature type="transmembrane region" description="Helical" evidence="1">
    <location>
        <begin position="51"/>
        <end position="73"/>
    </location>
</feature>
<sequence length="93" mass="10045">MSATESAATIAPQLPPPSTHQLALMIWVAVFPTLTALNLLLGPVLDGMPSVVRTLILATIAVPIVIYGIMPWLHRGRRAIIARIARRSGLRTQ</sequence>
<name>A0A4Q2JU21_9MICO</name>
<gene>
    <name evidence="2" type="ORF">ESO86_00260</name>
</gene>
<evidence type="ECO:0000313" key="2">
    <source>
        <dbReference type="EMBL" id="RXZ51921.1"/>
    </source>
</evidence>
<dbReference type="Proteomes" id="UP000292881">
    <property type="component" value="Unassembled WGS sequence"/>
</dbReference>
<protein>
    <submittedName>
        <fullName evidence="2">Uncharacterized protein</fullName>
    </submittedName>
</protein>
<keyword evidence="1" id="KW-0812">Transmembrane</keyword>
<keyword evidence="1" id="KW-0472">Membrane</keyword>
<organism evidence="2 3">
    <name type="scientific">Agromyces binzhouensis</name>
    <dbReference type="NCBI Taxonomy" id="1817495"/>
    <lineage>
        <taxon>Bacteria</taxon>
        <taxon>Bacillati</taxon>
        <taxon>Actinomycetota</taxon>
        <taxon>Actinomycetes</taxon>
        <taxon>Micrococcales</taxon>
        <taxon>Microbacteriaceae</taxon>
        <taxon>Agromyces</taxon>
    </lineage>
</organism>
<feature type="transmembrane region" description="Helical" evidence="1">
    <location>
        <begin position="22"/>
        <end position="45"/>
    </location>
</feature>
<dbReference type="OrthoDB" id="3788374at2"/>
<comment type="caution">
    <text evidence="2">The sequence shown here is derived from an EMBL/GenBank/DDBJ whole genome shotgun (WGS) entry which is preliminary data.</text>
</comment>
<keyword evidence="3" id="KW-1185">Reference proteome</keyword>
<dbReference type="AlphaFoldDB" id="A0A4Q2JU21"/>
<evidence type="ECO:0000313" key="3">
    <source>
        <dbReference type="Proteomes" id="UP000292881"/>
    </source>
</evidence>
<reference evidence="2 3" key="1">
    <citation type="submission" date="2019-01" db="EMBL/GenBank/DDBJ databases">
        <authorList>
            <person name="Li J."/>
        </authorList>
    </citation>
    <scope>NUCLEOTIDE SEQUENCE [LARGE SCALE GENOMIC DNA]</scope>
    <source>
        <strain evidence="2 3">CGMCC 4.7180</strain>
    </source>
</reference>
<dbReference type="RefSeq" id="WP_129232896.1">
    <property type="nucleotide sequence ID" value="NZ_SDPL01000001.1"/>
</dbReference>
<keyword evidence="1" id="KW-1133">Transmembrane helix</keyword>
<evidence type="ECO:0000256" key="1">
    <source>
        <dbReference type="SAM" id="Phobius"/>
    </source>
</evidence>
<proteinExistence type="predicted"/>
<accession>A0A4Q2JU21</accession>